<evidence type="ECO:0000313" key="3">
    <source>
        <dbReference type="EMBL" id="MCZ6162439.1"/>
    </source>
</evidence>
<keyword evidence="1 3" id="KW-0238">DNA-binding</keyword>
<gene>
    <name evidence="3" type="ORF">O6B92_08875</name>
</gene>
<comment type="caution">
    <text evidence="3">The sequence shown here is derived from an EMBL/GenBank/DDBJ whole genome shotgun (WGS) entry which is preliminary data.</text>
</comment>
<dbReference type="RefSeq" id="WP_269480671.1">
    <property type="nucleotide sequence ID" value="NZ_JAPXGH010000011.1"/>
</dbReference>
<sequence>MTKLIKIGNSQGVRIPKELIELANLKGEIEFVVKDGGLLLRPASPRKGWDKAFLKAKENALKNGINDDELNGWLDGELVSDE</sequence>
<feature type="domain" description="SpoVT-AbrB" evidence="2">
    <location>
        <begin position="2"/>
        <end position="45"/>
    </location>
</feature>
<reference evidence="3" key="1">
    <citation type="submission" date="2022-12" db="EMBL/GenBank/DDBJ databases">
        <title>Species Delineation and Comparative Genomics within the Campylobacter ureolyticus Complex.</title>
        <authorList>
            <person name="Maki J."/>
            <person name="Howard M."/>
            <person name="Connelly S."/>
            <person name="Hardy D.J."/>
            <person name="Cameron A."/>
        </authorList>
    </citation>
    <scope>NUCLEOTIDE SEQUENCE</scope>
    <source>
        <strain evidence="3">URMC_786</strain>
    </source>
</reference>
<accession>A0A9Q4KTC2</accession>
<dbReference type="Pfam" id="PF04014">
    <property type="entry name" value="MazE_antitoxin"/>
    <property type="match status" value="1"/>
</dbReference>
<protein>
    <submittedName>
        <fullName evidence="3">AbrB/MazE/SpoVT family DNA-binding domain-containing protein</fullName>
    </submittedName>
</protein>
<dbReference type="EMBL" id="JAPXGP010000008">
    <property type="protein sequence ID" value="MCZ6162439.1"/>
    <property type="molecule type" value="Genomic_DNA"/>
</dbReference>
<dbReference type="Gene3D" id="2.10.260.10">
    <property type="match status" value="1"/>
</dbReference>
<dbReference type="InterPro" id="IPR037914">
    <property type="entry name" value="SpoVT-AbrB_sf"/>
</dbReference>
<dbReference type="SUPFAM" id="SSF89447">
    <property type="entry name" value="AbrB/MazE/MraZ-like"/>
    <property type="match status" value="1"/>
</dbReference>
<evidence type="ECO:0000313" key="4">
    <source>
        <dbReference type="Proteomes" id="UP001075461"/>
    </source>
</evidence>
<proteinExistence type="predicted"/>
<dbReference type="Proteomes" id="UP001075461">
    <property type="component" value="Unassembled WGS sequence"/>
</dbReference>
<dbReference type="InterPro" id="IPR007159">
    <property type="entry name" value="SpoVT-AbrB_dom"/>
</dbReference>
<name>A0A9Q4KTC2_9BACT</name>
<dbReference type="PROSITE" id="PS51740">
    <property type="entry name" value="SPOVT_ABRB"/>
    <property type="match status" value="1"/>
</dbReference>
<dbReference type="AlphaFoldDB" id="A0A9Q4KTC2"/>
<organism evidence="3 4">
    <name type="scientific">Campylobacter ureolyticus</name>
    <dbReference type="NCBI Taxonomy" id="827"/>
    <lineage>
        <taxon>Bacteria</taxon>
        <taxon>Pseudomonadati</taxon>
        <taxon>Campylobacterota</taxon>
        <taxon>Epsilonproteobacteria</taxon>
        <taxon>Campylobacterales</taxon>
        <taxon>Campylobacteraceae</taxon>
        <taxon>Campylobacter</taxon>
    </lineage>
</organism>
<dbReference type="GO" id="GO:0003677">
    <property type="term" value="F:DNA binding"/>
    <property type="evidence" value="ECO:0007669"/>
    <property type="project" value="UniProtKB-UniRule"/>
</dbReference>
<evidence type="ECO:0000259" key="2">
    <source>
        <dbReference type="PROSITE" id="PS51740"/>
    </source>
</evidence>
<evidence type="ECO:0000256" key="1">
    <source>
        <dbReference type="PROSITE-ProRule" id="PRU01076"/>
    </source>
</evidence>
<dbReference type="SMART" id="SM00966">
    <property type="entry name" value="SpoVT_AbrB"/>
    <property type="match status" value="1"/>
</dbReference>